<accession>A0A250VC80</accession>
<keyword evidence="3" id="KW-0479">Metal-binding</keyword>
<dbReference type="GO" id="GO:0009366">
    <property type="term" value="C:enterobactin synthetase complex"/>
    <property type="evidence" value="ECO:0007669"/>
    <property type="project" value="InterPro"/>
</dbReference>
<feature type="binding site" evidence="3">
    <location>
        <position position="109"/>
    </location>
    <ligand>
        <name>Mg(2+)</name>
        <dbReference type="ChEBI" id="CHEBI:18420"/>
    </ligand>
</feature>
<feature type="domain" description="4'-phosphopantetheinyl transferase N-terminal" evidence="5">
    <location>
        <begin position="33"/>
        <end position="98"/>
    </location>
</feature>
<keyword evidence="3" id="KW-0460">Magnesium</keyword>
<keyword evidence="7" id="KW-1185">Reference proteome</keyword>
<dbReference type="Proteomes" id="UP000217446">
    <property type="component" value="Unassembled WGS sequence"/>
</dbReference>
<feature type="domain" description="4'-phosphopantetheinyl transferase" evidence="4">
    <location>
        <begin position="105"/>
        <end position="182"/>
    </location>
</feature>
<dbReference type="GO" id="GO:0000287">
    <property type="term" value="F:magnesium ion binding"/>
    <property type="evidence" value="ECO:0007669"/>
    <property type="project" value="InterPro"/>
</dbReference>
<feature type="binding site" evidence="2">
    <location>
        <position position="109"/>
    </location>
    <ligand>
        <name>CoA</name>
        <dbReference type="ChEBI" id="CHEBI:57287"/>
    </ligand>
</feature>
<dbReference type="PANTHER" id="PTHR38096:SF1">
    <property type="entry name" value="ENTEROBACTIN SYNTHASE COMPONENT D"/>
    <property type="match status" value="1"/>
</dbReference>
<name>A0A250VC80_STROL</name>
<dbReference type="InterPro" id="IPR041354">
    <property type="entry name" value="4PPT_N"/>
</dbReference>
<dbReference type="Pfam" id="PF17837">
    <property type="entry name" value="4PPT_N"/>
    <property type="match status" value="1"/>
</dbReference>
<evidence type="ECO:0000256" key="2">
    <source>
        <dbReference type="PIRSR" id="PIRSR603542-1"/>
    </source>
</evidence>
<dbReference type="GO" id="GO:0008897">
    <property type="term" value="F:holo-[acyl-carrier-protein] synthase activity"/>
    <property type="evidence" value="ECO:0007669"/>
    <property type="project" value="InterPro"/>
</dbReference>
<feature type="binding site" evidence="2">
    <location>
        <position position="51"/>
    </location>
    <ligand>
        <name>CoA</name>
        <dbReference type="ChEBI" id="CHEBI:57287"/>
    </ligand>
</feature>
<protein>
    <submittedName>
        <fullName evidence="6">4'-phosphopantetheinyl transferase</fullName>
    </submittedName>
</protein>
<feature type="binding site" evidence="2">
    <location>
        <position position="158"/>
    </location>
    <ligand>
        <name>CoA</name>
        <dbReference type="ChEBI" id="CHEBI:57287"/>
    </ligand>
</feature>
<dbReference type="GO" id="GO:0009239">
    <property type="term" value="P:enterobactin biosynthetic process"/>
    <property type="evidence" value="ECO:0007669"/>
    <property type="project" value="InterPro"/>
</dbReference>
<evidence type="ECO:0000259" key="4">
    <source>
        <dbReference type="Pfam" id="PF01648"/>
    </source>
</evidence>
<gene>
    <name evidence="6" type="ORF">SO3561_03305</name>
</gene>
<keyword evidence="1 6" id="KW-0808">Transferase</keyword>
<dbReference type="InterPro" id="IPR003542">
    <property type="entry name" value="Enbac_synth_compD-like"/>
</dbReference>
<dbReference type="RefSeq" id="WP_067370766.1">
    <property type="nucleotide sequence ID" value="NZ_BDQI01000005.1"/>
</dbReference>
<dbReference type="EMBL" id="BDQI01000005">
    <property type="protein sequence ID" value="GAX51798.1"/>
    <property type="molecule type" value="Genomic_DNA"/>
</dbReference>
<feature type="binding site" evidence="2">
    <location>
        <position position="43"/>
    </location>
    <ligand>
        <name>CoA</name>
        <dbReference type="ChEBI" id="CHEBI:57287"/>
    </ligand>
</feature>
<organism evidence="6 7">
    <name type="scientific">Streptomyces olivochromogenes</name>
    <dbReference type="NCBI Taxonomy" id="1963"/>
    <lineage>
        <taxon>Bacteria</taxon>
        <taxon>Bacillati</taxon>
        <taxon>Actinomycetota</taxon>
        <taxon>Actinomycetes</taxon>
        <taxon>Kitasatosporales</taxon>
        <taxon>Streptomycetaceae</taxon>
        <taxon>Streptomyces</taxon>
    </lineage>
</organism>
<dbReference type="GO" id="GO:0005886">
    <property type="term" value="C:plasma membrane"/>
    <property type="evidence" value="ECO:0007669"/>
    <property type="project" value="TreeGrafter"/>
</dbReference>
<feature type="binding site" evidence="3">
    <location>
        <position position="111"/>
    </location>
    <ligand>
        <name>Mg(2+)</name>
        <dbReference type="ChEBI" id="CHEBI:18420"/>
    </ligand>
</feature>
<sequence length="222" mass="23607">MIEALLPAGVVGVDAFVEPGDESRGGALFPEEQAALGPVAEGRLREFTDVRRCARRALGILGVGPVPLVPDGDGVPGWPPGVVGSMTHCRGFRAAVVARAGAVRAVGVDAEPWRPLRDGVLETVSVSAERRRHDELVRERPEVCWDRLLFCAKEAVYKAWFPRHRVAWGFRDVVVTFAPDGDTFAAAVPGAPVLTGRWLAGRGVLAAAVVAQPAHRRVSAGA</sequence>
<dbReference type="PANTHER" id="PTHR38096">
    <property type="entry name" value="ENTEROBACTIN SYNTHASE COMPONENT D"/>
    <property type="match status" value="1"/>
</dbReference>
<dbReference type="InterPro" id="IPR008278">
    <property type="entry name" value="4-PPantetheinyl_Trfase_dom"/>
</dbReference>
<dbReference type="PRINTS" id="PR01399">
    <property type="entry name" value="ENTSNTHTASED"/>
</dbReference>
<dbReference type="InterPro" id="IPR037143">
    <property type="entry name" value="4-PPantetheinyl_Trfase_dom_sf"/>
</dbReference>
<evidence type="ECO:0000256" key="3">
    <source>
        <dbReference type="PIRSR" id="PIRSR603542-2"/>
    </source>
</evidence>
<evidence type="ECO:0000259" key="5">
    <source>
        <dbReference type="Pfam" id="PF17837"/>
    </source>
</evidence>
<dbReference type="Pfam" id="PF01648">
    <property type="entry name" value="ACPS"/>
    <property type="match status" value="1"/>
</dbReference>
<reference evidence="7" key="1">
    <citation type="submission" date="2017-05" db="EMBL/GenBank/DDBJ databases">
        <title>Streptomyces olivochromogenes NBRC 3561 whole genome shotgun sequence.</title>
        <authorList>
            <person name="Dohra H."/>
            <person name="Kodani S."/>
        </authorList>
    </citation>
    <scope>NUCLEOTIDE SEQUENCE [LARGE SCALE GENOMIC DNA]</scope>
    <source>
        <strain evidence="7">NBRC 3561</strain>
    </source>
</reference>
<comment type="cofactor">
    <cofactor evidence="3">
        <name>Mg(2+)</name>
        <dbReference type="ChEBI" id="CHEBI:18420"/>
    </cofactor>
</comment>
<dbReference type="AlphaFoldDB" id="A0A250VC80"/>
<feature type="binding site" evidence="2">
    <location>
        <begin position="87"/>
        <end position="88"/>
    </location>
    <ligand>
        <name>CoA</name>
        <dbReference type="ChEBI" id="CHEBI:57287"/>
    </ligand>
</feature>
<evidence type="ECO:0000313" key="7">
    <source>
        <dbReference type="Proteomes" id="UP000217446"/>
    </source>
</evidence>
<evidence type="ECO:0000256" key="1">
    <source>
        <dbReference type="ARBA" id="ARBA00022679"/>
    </source>
</evidence>
<proteinExistence type="predicted"/>
<dbReference type="STRING" id="1963.AQJ27_20240"/>
<evidence type="ECO:0000313" key="6">
    <source>
        <dbReference type="EMBL" id="GAX51798.1"/>
    </source>
</evidence>
<feature type="binding site" evidence="3">
    <location>
        <position position="110"/>
    </location>
    <ligand>
        <name>Mg(2+)</name>
        <dbReference type="ChEBI" id="CHEBI:18420"/>
    </ligand>
</feature>
<comment type="caution">
    <text evidence="6">The sequence shown here is derived from an EMBL/GenBank/DDBJ whole genome shotgun (WGS) entry which is preliminary data.</text>
</comment>
<feature type="binding site" evidence="2">
    <location>
        <position position="154"/>
    </location>
    <ligand>
        <name>CoA</name>
        <dbReference type="ChEBI" id="CHEBI:57287"/>
    </ligand>
</feature>
<dbReference type="SUPFAM" id="SSF56214">
    <property type="entry name" value="4'-phosphopantetheinyl transferase"/>
    <property type="match status" value="1"/>
</dbReference>